<feature type="chain" id="PRO_5046216695" evidence="4">
    <location>
        <begin position="20"/>
        <end position="383"/>
    </location>
</feature>
<dbReference type="InterPro" id="IPR059052">
    <property type="entry name" value="HH_YbhG-like"/>
</dbReference>
<feature type="signal peptide" evidence="4">
    <location>
        <begin position="1"/>
        <end position="19"/>
    </location>
</feature>
<protein>
    <submittedName>
        <fullName evidence="6">Auxiliary transporter membrane fusion protein</fullName>
    </submittedName>
</protein>
<dbReference type="SUPFAM" id="SSF111369">
    <property type="entry name" value="HlyD-like secretion proteins"/>
    <property type="match status" value="2"/>
</dbReference>
<dbReference type="Gene3D" id="2.40.50.100">
    <property type="match status" value="1"/>
</dbReference>
<name>A0ABM7T1W7_9CLOT</name>
<dbReference type="PANTHER" id="PTHR32347:SF23">
    <property type="entry name" value="BLL5650 PROTEIN"/>
    <property type="match status" value="1"/>
</dbReference>
<feature type="domain" description="YbhG-like alpha-helical hairpin" evidence="5">
    <location>
        <begin position="103"/>
        <end position="228"/>
    </location>
</feature>
<comment type="subcellular location">
    <subcellularLocation>
        <location evidence="1">Cell envelope</location>
    </subcellularLocation>
</comment>
<accession>A0ABM7T1W7</accession>
<gene>
    <name evidence="6" type="ORF">psyc5s11_09290</name>
</gene>
<proteinExistence type="predicted"/>
<reference evidence="7" key="1">
    <citation type="submission" date="2021-07" db="EMBL/GenBank/DDBJ databases">
        <title>Complete genome sequencing of a Clostridium isolate.</title>
        <authorList>
            <person name="Ueki A."/>
            <person name="Tonouchi A."/>
        </authorList>
    </citation>
    <scope>NUCLEOTIDE SEQUENCE [LARGE SCALE GENOMIC DNA]</scope>
    <source>
        <strain evidence="7">C5S11</strain>
    </source>
</reference>
<keyword evidence="7" id="KW-1185">Reference proteome</keyword>
<sequence length="383" mass="41628">MKKLFMCSLLILFTTTGCSSNSNILTLKGDIQNNIISATSTISGKITEMKKNQGEVVKKGDTIAIVDNTNQKYVVDQMQAALNIKKAKLEELQIGTRPEQIEQAEAQVRASKAQLDLLTSGNRNEQIEVAKNEASIAQDAVNSAQSTYDYVNTQYKNTAQLYESDAVSKSVLDDAKLKLDTTTTQLSSAKYKFESAKQQFQLLEEGSTSQAIDAAKANYDAANAQLSLLKNGSTKQAIAVAQADLDQATAQLNQAQNTLNNCNITALNDGTIISKNLELGDVVNIGSDIADIAISNDVYVLCYIPDEYLDKITYNQSLNVTTLNNETQSGSINYIALKHEYTPKDKQSTSDSKHMATKIKVAIDSKNGSLKSGMTAEVHVPLK</sequence>
<evidence type="ECO:0000313" key="7">
    <source>
        <dbReference type="Proteomes" id="UP000824633"/>
    </source>
</evidence>
<evidence type="ECO:0000256" key="1">
    <source>
        <dbReference type="ARBA" id="ARBA00004196"/>
    </source>
</evidence>
<keyword evidence="2 3" id="KW-0175">Coiled coil</keyword>
<evidence type="ECO:0000256" key="2">
    <source>
        <dbReference type="ARBA" id="ARBA00023054"/>
    </source>
</evidence>
<keyword evidence="4" id="KW-0732">Signal</keyword>
<dbReference type="Proteomes" id="UP000824633">
    <property type="component" value="Chromosome"/>
</dbReference>
<dbReference type="PANTHER" id="PTHR32347">
    <property type="entry name" value="EFFLUX SYSTEM COMPONENT YKNX-RELATED"/>
    <property type="match status" value="1"/>
</dbReference>
<dbReference type="PROSITE" id="PS51257">
    <property type="entry name" value="PROKAR_LIPOPROTEIN"/>
    <property type="match status" value="1"/>
</dbReference>
<feature type="coiled-coil region" evidence="3">
    <location>
        <begin position="212"/>
        <end position="265"/>
    </location>
</feature>
<evidence type="ECO:0000256" key="3">
    <source>
        <dbReference type="SAM" id="Coils"/>
    </source>
</evidence>
<evidence type="ECO:0000313" key="6">
    <source>
        <dbReference type="EMBL" id="BCZ44862.1"/>
    </source>
</evidence>
<dbReference type="InterPro" id="IPR050465">
    <property type="entry name" value="UPF0194_transport"/>
</dbReference>
<dbReference type="Gene3D" id="2.40.30.170">
    <property type="match status" value="1"/>
</dbReference>
<feature type="coiled-coil region" evidence="3">
    <location>
        <begin position="75"/>
        <end position="147"/>
    </location>
</feature>
<evidence type="ECO:0000256" key="4">
    <source>
        <dbReference type="SAM" id="SignalP"/>
    </source>
</evidence>
<organism evidence="6 7">
    <name type="scientific">Clostridium gelidum</name>
    <dbReference type="NCBI Taxonomy" id="704125"/>
    <lineage>
        <taxon>Bacteria</taxon>
        <taxon>Bacillati</taxon>
        <taxon>Bacillota</taxon>
        <taxon>Clostridia</taxon>
        <taxon>Eubacteriales</taxon>
        <taxon>Clostridiaceae</taxon>
        <taxon>Clostridium</taxon>
    </lineage>
</organism>
<dbReference type="Pfam" id="PF25881">
    <property type="entry name" value="HH_YBHG"/>
    <property type="match status" value="1"/>
</dbReference>
<dbReference type="EMBL" id="AP024849">
    <property type="protein sequence ID" value="BCZ44862.1"/>
    <property type="molecule type" value="Genomic_DNA"/>
</dbReference>
<dbReference type="Gene3D" id="1.10.287.470">
    <property type="entry name" value="Helix hairpin bin"/>
    <property type="match status" value="1"/>
</dbReference>
<dbReference type="RefSeq" id="WP_224036515.1">
    <property type="nucleotide sequence ID" value="NZ_AP024849.1"/>
</dbReference>
<evidence type="ECO:0000259" key="5">
    <source>
        <dbReference type="Pfam" id="PF25881"/>
    </source>
</evidence>